<dbReference type="PROSITE" id="PS01095">
    <property type="entry name" value="GH18_1"/>
    <property type="match status" value="1"/>
</dbReference>
<dbReference type="GO" id="GO:0008061">
    <property type="term" value="F:chitin binding"/>
    <property type="evidence" value="ECO:0007669"/>
    <property type="project" value="InterPro"/>
</dbReference>
<accession>E8U637</accession>
<evidence type="ECO:0000256" key="2">
    <source>
        <dbReference type="ARBA" id="ARBA00009121"/>
    </source>
</evidence>
<keyword evidence="5" id="KW-0119">Carbohydrate metabolism</keyword>
<dbReference type="InterPro" id="IPR017853">
    <property type="entry name" value="GH"/>
</dbReference>
<evidence type="ECO:0000256" key="1">
    <source>
        <dbReference type="ARBA" id="ARBA00000822"/>
    </source>
</evidence>
<dbReference type="Gene3D" id="3.20.20.80">
    <property type="entry name" value="Glycosidases"/>
    <property type="match status" value="1"/>
</dbReference>
<reference evidence="9 10" key="1">
    <citation type="journal article" date="2011" name="Stand. Genomic Sci.">
        <title>Complete genome sequence of Deinococcus maricopensis type strain (LB-34).</title>
        <authorList>
            <person name="Pukall R."/>
            <person name="Zeytun A."/>
            <person name="Lucas S."/>
            <person name="Lapidus A."/>
            <person name="Hammon N."/>
            <person name="Deshpande S."/>
            <person name="Nolan M."/>
            <person name="Cheng J.F."/>
            <person name="Pitluck S."/>
            <person name="Liolios K."/>
            <person name="Pagani I."/>
            <person name="Mikhailova N."/>
            <person name="Ivanova N."/>
            <person name="Mavromatis K."/>
            <person name="Pati A."/>
            <person name="Tapia R."/>
            <person name="Han C."/>
            <person name="Goodwin L."/>
            <person name="Chen A."/>
            <person name="Palaniappan K."/>
            <person name="Land M."/>
            <person name="Hauser L."/>
            <person name="Chang Y.J."/>
            <person name="Jeffries C.D."/>
            <person name="Brambilla E.M."/>
            <person name="Rohde M."/>
            <person name="Goker M."/>
            <person name="Detter J.C."/>
            <person name="Woyke T."/>
            <person name="Bristow J."/>
            <person name="Eisen J.A."/>
            <person name="Markowitz V."/>
            <person name="Hugenholtz P."/>
            <person name="Kyrpides N.C."/>
            <person name="Klenk H.P."/>
        </authorList>
    </citation>
    <scope>NUCLEOTIDE SEQUENCE [LARGE SCALE GENOMIC DNA]</scope>
    <source>
        <strain evidence="10">DSM 21211 / LMG 22137 / NRRL B-23946 / LB-34</strain>
    </source>
</reference>
<evidence type="ECO:0000313" key="10">
    <source>
        <dbReference type="Proteomes" id="UP000008635"/>
    </source>
</evidence>
<dbReference type="AlphaFoldDB" id="E8U637"/>
<dbReference type="eggNOG" id="COG3325">
    <property type="taxonomic scope" value="Bacteria"/>
</dbReference>
<evidence type="ECO:0000256" key="6">
    <source>
        <dbReference type="ARBA" id="ARBA00023295"/>
    </source>
</evidence>
<name>E8U637_DEIML</name>
<dbReference type="SUPFAM" id="SSF51445">
    <property type="entry name" value="(Trans)glycosidases"/>
    <property type="match status" value="1"/>
</dbReference>
<evidence type="ECO:0000256" key="5">
    <source>
        <dbReference type="ARBA" id="ARBA00023024"/>
    </source>
</evidence>
<gene>
    <name evidence="9" type="ordered locus">Deima_0872</name>
</gene>
<sequence>MTLTATAADNVGVSKVEFYRGTTLLATDTSSPYSATDAFSSSAQNGSYSYTAKAYDAAGNTRTSAAAPVTVNLTSTPTPTPTTGYKRVGYFAQWGIYGRNFTLKNVETSGAAATLTHINYAFGGITDDGSCTVTAPGISDSFADYTKAFDAASSVSGTGDTWDQTLRGNFNQLKQLKAKHPGLKALISLGGWTWSKNFSNVALTDAARKKFVSSCIDLYIKGNLPSTDGAGGPGSALGVFDGIDIDWEYPASEGNTGNIVRPEDTRNFTLLLEEFRRQLDALSPGKYLLTAALPSAPSKIAKLEVANISKVLDIMNLMTYDFRGAWAATGPTNFHSNLYPDPNGPGSGEEKSYSVDGAVNAYLSAGAPAAKLVMGIPYYGRGWKGVTNAGNGLYQAATGAAQGTYEPGFDDFKVLKNAPGTVYYHPTTKQAWKFDGSTFWSYDDPTVIASKVAYIKQKGLGGSMAWSLDGDDAQATLSKAIYNGLK</sequence>
<keyword evidence="6 7" id="KW-0326">Glycosidase</keyword>
<keyword evidence="5" id="KW-0624">Polysaccharide degradation</keyword>
<dbReference type="PANTHER" id="PTHR11177:SF317">
    <property type="entry name" value="CHITINASE 12-RELATED"/>
    <property type="match status" value="1"/>
</dbReference>
<dbReference type="SMART" id="SM00636">
    <property type="entry name" value="Glyco_18"/>
    <property type="match status" value="1"/>
</dbReference>
<keyword evidence="4 7" id="KW-0378">Hydrolase</keyword>
<dbReference type="Pfam" id="PF00704">
    <property type="entry name" value="Glyco_hydro_18"/>
    <property type="match status" value="1"/>
</dbReference>
<evidence type="ECO:0000256" key="4">
    <source>
        <dbReference type="ARBA" id="ARBA00022801"/>
    </source>
</evidence>
<dbReference type="PANTHER" id="PTHR11177">
    <property type="entry name" value="CHITINASE"/>
    <property type="match status" value="1"/>
</dbReference>
<comment type="catalytic activity">
    <reaction evidence="1">
        <text>Random endo-hydrolysis of N-acetyl-beta-D-glucosaminide (1-&gt;4)-beta-linkages in chitin and chitodextrins.</text>
        <dbReference type="EC" id="3.2.1.14"/>
    </reaction>
</comment>
<dbReference type="Gene3D" id="3.10.50.10">
    <property type="match status" value="1"/>
</dbReference>
<evidence type="ECO:0000256" key="3">
    <source>
        <dbReference type="ARBA" id="ARBA00012729"/>
    </source>
</evidence>
<dbReference type="GO" id="GO:0008843">
    <property type="term" value="F:endochitinase activity"/>
    <property type="evidence" value="ECO:0007669"/>
    <property type="project" value="UniProtKB-EC"/>
</dbReference>
<dbReference type="STRING" id="709986.Deima_0872"/>
<dbReference type="EC" id="3.2.1.14" evidence="3"/>
<dbReference type="EMBL" id="CP002454">
    <property type="protein sequence ID" value="ADV66526.1"/>
    <property type="molecule type" value="Genomic_DNA"/>
</dbReference>
<dbReference type="KEGG" id="dmr:Deima_0872"/>
<evidence type="ECO:0000256" key="7">
    <source>
        <dbReference type="RuleBase" id="RU000489"/>
    </source>
</evidence>
<dbReference type="InterPro" id="IPR029070">
    <property type="entry name" value="Chitinase_insertion_sf"/>
</dbReference>
<feature type="domain" description="GH18" evidence="8">
    <location>
        <begin position="85"/>
        <end position="486"/>
    </location>
</feature>
<dbReference type="GO" id="GO:0005975">
    <property type="term" value="P:carbohydrate metabolic process"/>
    <property type="evidence" value="ECO:0007669"/>
    <property type="project" value="InterPro"/>
</dbReference>
<evidence type="ECO:0000259" key="8">
    <source>
        <dbReference type="PROSITE" id="PS51910"/>
    </source>
</evidence>
<dbReference type="InterPro" id="IPR013783">
    <property type="entry name" value="Ig-like_fold"/>
</dbReference>
<proteinExistence type="inferred from homology"/>
<organism evidence="9 10">
    <name type="scientific">Deinococcus maricopensis (strain DSM 21211 / LMG 22137 / NRRL B-23946 / LB-34)</name>
    <dbReference type="NCBI Taxonomy" id="709986"/>
    <lineage>
        <taxon>Bacteria</taxon>
        <taxon>Thermotogati</taxon>
        <taxon>Deinococcota</taxon>
        <taxon>Deinococci</taxon>
        <taxon>Deinococcales</taxon>
        <taxon>Deinococcaceae</taxon>
        <taxon>Deinococcus</taxon>
    </lineage>
</organism>
<evidence type="ECO:0000313" key="9">
    <source>
        <dbReference type="EMBL" id="ADV66526.1"/>
    </source>
</evidence>
<dbReference type="InterPro" id="IPR011583">
    <property type="entry name" value="Chitinase_II/V-like_cat"/>
</dbReference>
<dbReference type="InterPro" id="IPR001223">
    <property type="entry name" value="Glyco_hydro18_cat"/>
</dbReference>
<comment type="similarity">
    <text evidence="2">Belongs to the glycosyl hydrolase 18 family. Chitinase class II subfamily.</text>
</comment>
<dbReference type="CDD" id="cd06548">
    <property type="entry name" value="GH18_chitinase"/>
    <property type="match status" value="1"/>
</dbReference>
<dbReference type="Proteomes" id="UP000008635">
    <property type="component" value="Chromosome"/>
</dbReference>
<keyword evidence="5" id="KW-0146">Chitin degradation</keyword>
<dbReference type="SUPFAM" id="SSF54556">
    <property type="entry name" value="Chitinase insertion domain"/>
    <property type="match status" value="1"/>
</dbReference>
<dbReference type="HOGENOM" id="CLU_002833_14_4_0"/>
<dbReference type="InterPro" id="IPR001579">
    <property type="entry name" value="Glyco_hydro_18_chit_AS"/>
</dbReference>
<dbReference type="Gene3D" id="2.60.40.10">
    <property type="entry name" value="Immunoglobulins"/>
    <property type="match status" value="1"/>
</dbReference>
<dbReference type="InterPro" id="IPR050314">
    <property type="entry name" value="Glycosyl_Hydrlase_18"/>
</dbReference>
<keyword evidence="10" id="KW-1185">Reference proteome</keyword>
<dbReference type="RefSeq" id="WP_013556031.1">
    <property type="nucleotide sequence ID" value="NC_014958.1"/>
</dbReference>
<protein>
    <recommendedName>
        <fullName evidence="3">chitinase</fullName>
        <ecNumber evidence="3">3.2.1.14</ecNumber>
    </recommendedName>
</protein>
<reference evidence="10" key="2">
    <citation type="submission" date="2011-01" db="EMBL/GenBank/DDBJ databases">
        <title>The complete genome of Deinococcus maricopensis DSM 21211.</title>
        <authorList>
            <consortium name="US DOE Joint Genome Institute (JGI-PGF)"/>
            <person name="Lucas S."/>
            <person name="Copeland A."/>
            <person name="Lapidus A."/>
            <person name="Goodwin L."/>
            <person name="Pitluck S."/>
            <person name="Kyrpides N."/>
            <person name="Mavromatis K."/>
            <person name="Pagani I."/>
            <person name="Ivanova N."/>
            <person name="Ovchinnikova G."/>
            <person name="Zeytun A."/>
            <person name="Detter J.C."/>
            <person name="Han C."/>
            <person name="Land M."/>
            <person name="Hauser L."/>
            <person name="Markowitz V."/>
            <person name="Cheng J.-F."/>
            <person name="Hugenholtz P."/>
            <person name="Woyke T."/>
            <person name="Wu D."/>
            <person name="Pukall R."/>
            <person name="Gehrich-Schroeter G."/>
            <person name="Brambilla E."/>
            <person name="Klenk H.-P."/>
            <person name="Eisen J.A."/>
        </authorList>
    </citation>
    <scope>NUCLEOTIDE SEQUENCE [LARGE SCALE GENOMIC DNA]</scope>
    <source>
        <strain evidence="10">DSM 21211 / LMG 22137 / NRRL B-23946 / LB-34</strain>
    </source>
</reference>
<dbReference type="Pfam" id="PF17957">
    <property type="entry name" value="Big_7"/>
    <property type="match status" value="1"/>
</dbReference>
<dbReference type="PROSITE" id="PS51910">
    <property type="entry name" value="GH18_2"/>
    <property type="match status" value="1"/>
</dbReference>
<dbReference type="GO" id="GO:0006032">
    <property type="term" value="P:chitin catabolic process"/>
    <property type="evidence" value="ECO:0007669"/>
    <property type="project" value="UniProtKB-KW"/>
</dbReference>